<keyword evidence="8 15" id="KW-0547">Nucleotide-binding</keyword>
<keyword evidence="21" id="KW-1185">Reference proteome</keyword>
<evidence type="ECO:0000256" key="7">
    <source>
        <dbReference type="ARBA" id="ARBA00022723"/>
    </source>
</evidence>
<keyword evidence="14 15" id="KW-0472">Membrane</keyword>
<dbReference type="GO" id="GO:0005886">
    <property type="term" value="C:plasma membrane"/>
    <property type="evidence" value="ECO:0007669"/>
    <property type="project" value="UniProtKB-SubCell"/>
</dbReference>
<dbReference type="InterPro" id="IPR036266">
    <property type="entry name" value="SecA_Wing/Scaffold_sf"/>
</dbReference>
<dbReference type="GO" id="GO:0065002">
    <property type="term" value="P:intracellular protein transmembrane transport"/>
    <property type="evidence" value="ECO:0007669"/>
    <property type="project" value="UniProtKB-UniRule"/>
</dbReference>
<dbReference type="Gene3D" id="1.10.3060.10">
    <property type="entry name" value="Helical scaffold and wing domains of SecA"/>
    <property type="match status" value="2"/>
</dbReference>
<evidence type="ECO:0000256" key="8">
    <source>
        <dbReference type="ARBA" id="ARBA00022741"/>
    </source>
</evidence>
<feature type="binding site" evidence="15">
    <location>
        <position position="106"/>
    </location>
    <ligand>
        <name>ATP</name>
        <dbReference type="ChEBI" id="CHEBI:30616"/>
    </ligand>
</feature>
<dbReference type="InterPro" id="IPR014018">
    <property type="entry name" value="SecA_motor_DEAD"/>
</dbReference>
<dbReference type="Pfam" id="PF01043">
    <property type="entry name" value="SecA_PP_bind"/>
    <property type="match status" value="1"/>
</dbReference>
<evidence type="ECO:0000256" key="9">
    <source>
        <dbReference type="ARBA" id="ARBA00022833"/>
    </source>
</evidence>
<keyword evidence="6 15" id="KW-0963">Cytoplasm</keyword>
<accession>A0A518B5P5</accession>
<dbReference type="InterPro" id="IPR004027">
    <property type="entry name" value="SEC_C_motif"/>
</dbReference>
<organism evidence="20 21">
    <name type="scientific">Kolteria novifilia</name>
    <dbReference type="NCBI Taxonomy" id="2527975"/>
    <lineage>
        <taxon>Bacteria</taxon>
        <taxon>Pseudomonadati</taxon>
        <taxon>Planctomycetota</taxon>
        <taxon>Planctomycetia</taxon>
        <taxon>Kolteriales</taxon>
        <taxon>Kolteriaceae</taxon>
        <taxon>Kolteria</taxon>
    </lineage>
</organism>
<dbReference type="GO" id="GO:0017038">
    <property type="term" value="P:protein import"/>
    <property type="evidence" value="ECO:0007669"/>
    <property type="project" value="InterPro"/>
</dbReference>
<evidence type="ECO:0000256" key="12">
    <source>
        <dbReference type="ARBA" id="ARBA00022967"/>
    </source>
</evidence>
<keyword evidence="13 15" id="KW-0811">Translocation</keyword>
<dbReference type="HAMAP" id="MF_01382">
    <property type="entry name" value="SecA"/>
    <property type="match status" value="1"/>
</dbReference>
<dbReference type="PRINTS" id="PR00906">
    <property type="entry name" value="SECA"/>
</dbReference>
<feature type="binding site" evidence="15">
    <location>
        <position position="513"/>
    </location>
    <ligand>
        <name>ATP</name>
        <dbReference type="ChEBI" id="CHEBI:30616"/>
    </ligand>
</feature>
<comment type="function">
    <text evidence="15">Part of the Sec protein translocase complex. Interacts with the SecYEG preprotein conducting channel. Has a central role in coupling the hydrolysis of ATP to the transfer of proteins into and across the cell membrane, serving as an ATP-driven molecular motor driving the stepwise translocation of polypeptide chains across the membrane.</text>
</comment>
<evidence type="ECO:0000256" key="2">
    <source>
        <dbReference type="ARBA" id="ARBA00004170"/>
    </source>
</evidence>
<feature type="binding site" evidence="15">
    <location>
        <begin position="124"/>
        <end position="128"/>
    </location>
    <ligand>
        <name>ATP</name>
        <dbReference type="ChEBI" id="CHEBI:30616"/>
    </ligand>
</feature>
<dbReference type="InterPro" id="IPR027417">
    <property type="entry name" value="P-loop_NTPase"/>
</dbReference>
<dbReference type="GO" id="GO:0008564">
    <property type="term" value="F:protein-exporting ATPase activity"/>
    <property type="evidence" value="ECO:0007669"/>
    <property type="project" value="UniProtKB-EC"/>
</dbReference>
<evidence type="ECO:0000256" key="14">
    <source>
        <dbReference type="ARBA" id="ARBA00023136"/>
    </source>
</evidence>
<dbReference type="GO" id="GO:0005524">
    <property type="term" value="F:ATP binding"/>
    <property type="evidence" value="ECO:0007669"/>
    <property type="project" value="UniProtKB-UniRule"/>
</dbReference>
<dbReference type="CDD" id="cd17928">
    <property type="entry name" value="DEXDc_SecA"/>
    <property type="match status" value="1"/>
</dbReference>
<sequence>MDWQALLDRVVDGCGAAMEGVNRGLIALFGNSNEREIRKLQTRIEAINALESQMTELSDSELKEQTQKFRRRFAEGESLDELLVEAFAACRESGRRFMGMRHYDVQLVGGMVLHSGRIAEMVTGEGKTLVATLPAYLNSISGMGVHCVTVNDYLARRDAEWMSPLYNGLGLEVGAIQSDMAPHERRAQYAADITYGTNNEFGFDYLRDNMKPTREMQAQGTLNFAIIDEVDSILIDEARTPLIISGPAIDDPQKYAKANRVALSLKRDSHFEVNEKEHTCHLTDQGILEAERQVGVESFYTAGNMEWPHLIDNALKAHNLYRRDKEYVVQNGAIVIVDEHTGRKMEGRQWSDGLHQAVEAKEGVKIKEETQTLATITFQNFFKLYNKIAGMTGTAMTEANEFYKIYKLDVVAIPTNRELCRLNHPDVIYCTQKEKWKAVVEETRHVHGTGRPILIGTTSVEKSEFLSELFRRNGIKHEVLNAKYVEREADIVAQAGRRGAVTIATNMAGRGTDIILGGNAEAMAWSELKSEYPTRLEVPPDVWEAAVAPMAGPMKKEGEELKQTIPTLELAKAAKVPEPEKLATIVDEASDREREDPSRLASKHHIKDIESLQKVIEAKEAATPGGLHIIGTERHESRRIDNQLRGRSGRQGDPGSSRFFLSLEDDLMRIFAGDWVRAILQRMGMQEGEAIESAMVSRRIAGAQRKVEERNFEARKNLLEYDEIMDHQRKRVYTFRQDILDGANCKELALEMINHRIDEAVERYLDPKLGAEGFAAWAGARLGTEFDAREFERTEFEDAERTAKDLSRHQAESTIIDKVDENLDLDVEEKEWNWEALANWANSVWNLKLKPYDLRRAGRDDASQIIFDHAEKSIDSVNLEAGRQFFEEDFGITNLCVWTKQKFGIDVTVEELTSSDDLPEPERVASLLKLRAGEVYADKEIVFPVHCGMARFMADKATNAESRYDREGLINWAKSRFRAELDAEEFRNLPRQKIQERLIEASRAFFRDGAFHEEIERRLAEAYSDGLDVEVPAGSLGHLSTWSESQFGKPLELHTTLVKADDVRAQLLDAAENRYRPEIREMERVLLLQFLDTGWKDHLYAMDHLKAGIGLVGYAQVDPKVEYKRRGRMLFEEMWNTYEDKVTDLVFRLEEADSGFVANVWNITNAQHASTGGLPEQAPETDIQKQQNAAIESSQDQGKPEPIRNRGKRVGRNDPCPCGSGKKYKNCCMGGGRQGQVA</sequence>
<dbReference type="InterPro" id="IPR000185">
    <property type="entry name" value="SecA"/>
</dbReference>
<dbReference type="InterPro" id="IPR036670">
    <property type="entry name" value="SecA_X-link_sf"/>
</dbReference>
<evidence type="ECO:0000256" key="4">
    <source>
        <dbReference type="ARBA" id="ARBA00022448"/>
    </source>
</evidence>
<keyword evidence="7" id="KW-0479">Metal-binding</keyword>
<evidence type="ECO:0000256" key="11">
    <source>
        <dbReference type="ARBA" id="ARBA00022927"/>
    </source>
</evidence>
<evidence type="ECO:0000256" key="1">
    <source>
        <dbReference type="ARBA" id="ARBA00001947"/>
    </source>
</evidence>
<comment type="similarity">
    <text evidence="3 15 16">Belongs to the SecA family.</text>
</comment>
<evidence type="ECO:0000256" key="5">
    <source>
        <dbReference type="ARBA" id="ARBA00022475"/>
    </source>
</evidence>
<evidence type="ECO:0000313" key="21">
    <source>
        <dbReference type="Proteomes" id="UP000317093"/>
    </source>
</evidence>
<feature type="domain" description="Helicase ATP-binding" evidence="18">
    <location>
        <begin position="108"/>
        <end position="266"/>
    </location>
</feature>
<dbReference type="Pfam" id="PF07517">
    <property type="entry name" value="SecA_DEAD"/>
    <property type="match status" value="1"/>
</dbReference>
<comment type="catalytic activity">
    <reaction evidence="15">
        <text>ATP + H2O + cellular proteinSide 1 = ADP + phosphate + cellular proteinSide 2.</text>
        <dbReference type="EC" id="7.4.2.8"/>
    </reaction>
</comment>
<evidence type="ECO:0000256" key="15">
    <source>
        <dbReference type="HAMAP-Rule" id="MF_01382"/>
    </source>
</evidence>
<dbReference type="FunFam" id="3.90.1440.10:FF:000003">
    <property type="entry name" value="Preprotein translocase SecA subunit"/>
    <property type="match status" value="1"/>
</dbReference>
<dbReference type="PROSITE" id="PS51192">
    <property type="entry name" value="HELICASE_ATP_BIND_1"/>
    <property type="match status" value="1"/>
</dbReference>
<keyword evidence="11 15" id="KW-0653">Protein transport</keyword>
<keyword evidence="10 15" id="KW-0067">ATP-binding</keyword>
<dbReference type="FunFam" id="3.40.50.300:FF:000334">
    <property type="entry name" value="Protein translocase subunit SecA"/>
    <property type="match status" value="1"/>
</dbReference>
<dbReference type="PANTHER" id="PTHR30612">
    <property type="entry name" value="SECA INNER MEMBRANE COMPONENT OF SEC PROTEIN SECRETION SYSTEM"/>
    <property type="match status" value="1"/>
</dbReference>
<evidence type="ECO:0000256" key="16">
    <source>
        <dbReference type="RuleBase" id="RU003874"/>
    </source>
</evidence>
<feature type="region of interest" description="Disordered" evidence="17">
    <location>
        <begin position="1169"/>
        <end position="1238"/>
    </location>
</feature>
<gene>
    <name evidence="15" type="primary">secA</name>
    <name evidence="20" type="ORF">Pan216_31640</name>
</gene>
<feature type="compositionally biased region" description="Gly residues" evidence="17">
    <location>
        <begin position="1229"/>
        <end position="1238"/>
    </location>
</feature>
<dbReference type="InterPro" id="IPR044722">
    <property type="entry name" value="SecA_SF2_C"/>
</dbReference>
<protein>
    <recommendedName>
        <fullName evidence="15 16">Protein translocase subunit SecA</fullName>
        <ecNumber evidence="15">7.4.2.8</ecNumber>
    </recommendedName>
</protein>
<dbReference type="PROSITE" id="PS01312">
    <property type="entry name" value="SECA"/>
    <property type="match status" value="1"/>
</dbReference>
<comment type="subunit">
    <text evidence="15">Monomer and homodimer. Part of the essential Sec protein translocation apparatus which comprises SecA, SecYEG and auxiliary proteins SecDF. Other proteins may also be involved.</text>
</comment>
<dbReference type="PROSITE" id="PS51196">
    <property type="entry name" value="SECA_MOTOR_DEAD"/>
    <property type="match status" value="1"/>
</dbReference>
<dbReference type="Gene3D" id="3.90.1440.10">
    <property type="entry name" value="SecA, preprotein cross-linking domain"/>
    <property type="match status" value="1"/>
</dbReference>
<dbReference type="EC" id="7.4.2.8" evidence="15"/>
<dbReference type="GO" id="GO:0005829">
    <property type="term" value="C:cytosol"/>
    <property type="evidence" value="ECO:0007669"/>
    <property type="project" value="TreeGrafter"/>
</dbReference>
<evidence type="ECO:0000259" key="18">
    <source>
        <dbReference type="PROSITE" id="PS51192"/>
    </source>
</evidence>
<dbReference type="Pfam" id="PF21090">
    <property type="entry name" value="P-loop_SecA"/>
    <property type="match status" value="1"/>
</dbReference>
<dbReference type="InterPro" id="IPR011115">
    <property type="entry name" value="SecA_DEAD"/>
</dbReference>
<dbReference type="CDD" id="cd18803">
    <property type="entry name" value="SF2_C_secA"/>
    <property type="match status" value="1"/>
</dbReference>
<name>A0A518B5P5_9BACT</name>
<dbReference type="GO" id="GO:0046872">
    <property type="term" value="F:metal ion binding"/>
    <property type="evidence" value="ECO:0007669"/>
    <property type="project" value="UniProtKB-KW"/>
</dbReference>
<dbReference type="SUPFAM" id="SSF81886">
    <property type="entry name" value="Helical scaffold and wing domains of SecA"/>
    <property type="match status" value="2"/>
</dbReference>
<comment type="cofactor">
    <cofactor evidence="1">
        <name>Zn(2+)</name>
        <dbReference type="ChEBI" id="CHEBI:29105"/>
    </cofactor>
</comment>
<dbReference type="Gene3D" id="3.10.450.50">
    <property type="match status" value="1"/>
</dbReference>
<evidence type="ECO:0000256" key="13">
    <source>
        <dbReference type="ARBA" id="ARBA00023010"/>
    </source>
</evidence>
<dbReference type="InterPro" id="IPR014001">
    <property type="entry name" value="Helicase_ATP-bd"/>
</dbReference>
<dbReference type="Pfam" id="PF07516">
    <property type="entry name" value="SecA_SW"/>
    <property type="match status" value="2"/>
</dbReference>
<dbReference type="SUPFAM" id="SSF52540">
    <property type="entry name" value="P-loop containing nucleoside triphosphate hydrolases"/>
    <property type="match status" value="2"/>
</dbReference>
<comment type="subcellular location">
    <subcellularLocation>
        <location evidence="15">Cell membrane</location>
        <topology evidence="15">Peripheral membrane protein</topology>
        <orientation evidence="15">Cytoplasmic side</orientation>
    </subcellularLocation>
    <subcellularLocation>
        <location evidence="15">Cytoplasm</location>
    </subcellularLocation>
    <subcellularLocation>
        <location evidence="2">Membrane</location>
        <topology evidence="2">Peripheral membrane protein</topology>
    </subcellularLocation>
    <text evidence="15">Distribution is 50-50.</text>
</comment>
<proteinExistence type="inferred from homology"/>
<dbReference type="KEGG" id="knv:Pan216_31640"/>
<dbReference type="NCBIfam" id="TIGR00963">
    <property type="entry name" value="secA"/>
    <property type="match status" value="1"/>
</dbReference>
<dbReference type="Pfam" id="PF02810">
    <property type="entry name" value="SEC-C"/>
    <property type="match status" value="1"/>
</dbReference>
<dbReference type="GO" id="GO:0006605">
    <property type="term" value="P:protein targeting"/>
    <property type="evidence" value="ECO:0007669"/>
    <property type="project" value="UniProtKB-UniRule"/>
</dbReference>
<reference evidence="20 21" key="1">
    <citation type="submission" date="2019-02" db="EMBL/GenBank/DDBJ databases">
        <title>Deep-cultivation of Planctomycetes and their phenomic and genomic characterization uncovers novel biology.</title>
        <authorList>
            <person name="Wiegand S."/>
            <person name="Jogler M."/>
            <person name="Boedeker C."/>
            <person name="Pinto D."/>
            <person name="Vollmers J."/>
            <person name="Rivas-Marin E."/>
            <person name="Kohn T."/>
            <person name="Peeters S.H."/>
            <person name="Heuer A."/>
            <person name="Rast P."/>
            <person name="Oberbeckmann S."/>
            <person name="Bunk B."/>
            <person name="Jeske O."/>
            <person name="Meyerdierks A."/>
            <person name="Storesund J.E."/>
            <person name="Kallscheuer N."/>
            <person name="Luecker S."/>
            <person name="Lage O.M."/>
            <person name="Pohl T."/>
            <person name="Merkel B.J."/>
            <person name="Hornburger P."/>
            <person name="Mueller R.-W."/>
            <person name="Bruemmer F."/>
            <person name="Labrenz M."/>
            <person name="Spormann A.M."/>
            <person name="Op den Camp H."/>
            <person name="Overmann J."/>
            <person name="Amann R."/>
            <person name="Jetten M.S.M."/>
            <person name="Mascher T."/>
            <person name="Medema M.H."/>
            <person name="Devos D.P."/>
            <person name="Kaster A.-K."/>
            <person name="Ovreas L."/>
            <person name="Rohde M."/>
            <person name="Galperin M.Y."/>
            <person name="Jogler C."/>
        </authorList>
    </citation>
    <scope>NUCLEOTIDE SEQUENCE [LARGE SCALE GENOMIC DNA]</scope>
    <source>
        <strain evidence="20 21">Pan216</strain>
    </source>
</reference>
<dbReference type="InterPro" id="IPR011130">
    <property type="entry name" value="SecA_preprotein_X-link_dom"/>
</dbReference>
<evidence type="ECO:0000259" key="19">
    <source>
        <dbReference type="PROSITE" id="PS51196"/>
    </source>
</evidence>
<dbReference type="InterPro" id="IPR011116">
    <property type="entry name" value="SecA_Wing/Scaffold"/>
</dbReference>
<dbReference type="Proteomes" id="UP000317093">
    <property type="component" value="Chromosome"/>
</dbReference>
<dbReference type="AlphaFoldDB" id="A0A518B5P5"/>
<feature type="compositionally biased region" description="Polar residues" evidence="17">
    <location>
        <begin position="1184"/>
        <end position="1197"/>
    </location>
</feature>
<keyword evidence="5 15" id="KW-1003">Cell membrane</keyword>
<dbReference type="PANTHER" id="PTHR30612:SF0">
    <property type="entry name" value="CHLOROPLAST PROTEIN-TRANSPORTING ATPASE"/>
    <property type="match status" value="1"/>
</dbReference>
<evidence type="ECO:0000313" key="20">
    <source>
        <dbReference type="EMBL" id="QDU62297.1"/>
    </source>
</evidence>
<keyword evidence="12 15" id="KW-1278">Translocase</keyword>
<dbReference type="SMART" id="SM00958">
    <property type="entry name" value="SecA_PP_bind"/>
    <property type="match status" value="1"/>
</dbReference>
<evidence type="ECO:0000256" key="10">
    <source>
        <dbReference type="ARBA" id="ARBA00022840"/>
    </source>
</evidence>
<keyword evidence="4 15" id="KW-0813">Transport</keyword>
<keyword evidence="9" id="KW-0862">Zinc</keyword>
<dbReference type="NCBIfam" id="NF009538">
    <property type="entry name" value="PRK12904.1"/>
    <property type="match status" value="1"/>
</dbReference>
<dbReference type="Gene3D" id="3.40.50.300">
    <property type="entry name" value="P-loop containing nucleotide triphosphate hydrolases"/>
    <property type="match status" value="2"/>
</dbReference>
<dbReference type="SMART" id="SM00957">
    <property type="entry name" value="SecA_DEAD"/>
    <property type="match status" value="1"/>
</dbReference>
<dbReference type="GO" id="GO:0031522">
    <property type="term" value="C:cell envelope Sec protein transport complex"/>
    <property type="evidence" value="ECO:0007669"/>
    <property type="project" value="TreeGrafter"/>
</dbReference>
<evidence type="ECO:0000256" key="17">
    <source>
        <dbReference type="SAM" id="MobiDB-lite"/>
    </source>
</evidence>
<evidence type="ECO:0000256" key="6">
    <source>
        <dbReference type="ARBA" id="ARBA00022490"/>
    </source>
</evidence>
<dbReference type="InterPro" id="IPR020937">
    <property type="entry name" value="SecA_CS"/>
</dbReference>
<dbReference type="GO" id="GO:0043952">
    <property type="term" value="P:protein transport by the Sec complex"/>
    <property type="evidence" value="ECO:0007669"/>
    <property type="project" value="TreeGrafter"/>
</dbReference>
<evidence type="ECO:0000256" key="3">
    <source>
        <dbReference type="ARBA" id="ARBA00007650"/>
    </source>
</evidence>
<feature type="domain" description="SecA family profile" evidence="19">
    <location>
        <begin position="22"/>
        <end position="692"/>
    </location>
</feature>
<dbReference type="EMBL" id="CP036279">
    <property type="protein sequence ID" value="QDU62297.1"/>
    <property type="molecule type" value="Genomic_DNA"/>
</dbReference>
<dbReference type="SUPFAM" id="SSF81767">
    <property type="entry name" value="Pre-protein crosslinking domain of SecA"/>
    <property type="match status" value="1"/>
</dbReference>